<keyword evidence="2" id="KW-1185">Reference proteome</keyword>
<proteinExistence type="predicted"/>
<dbReference type="RefSeq" id="WP_130353816.1">
    <property type="nucleotide sequence ID" value="NZ_SGWY01000003.1"/>
</dbReference>
<comment type="caution">
    <text evidence="1">The sequence shown here is derived from an EMBL/GenBank/DDBJ whole genome shotgun (WGS) entry which is preliminary data.</text>
</comment>
<evidence type="ECO:0000313" key="2">
    <source>
        <dbReference type="Proteomes" id="UP000293289"/>
    </source>
</evidence>
<dbReference type="OrthoDB" id="9803128at2"/>
<gene>
    <name evidence="1" type="ORF">EV187_2990</name>
</gene>
<dbReference type="AlphaFoldDB" id="A0A4Q7MBF5"/>
<organism evidence="1 2">
    <name type="scientific">Agromyces ramosus</name>
    <dbReference type="NCBI Taxonomy" id="33879"/>
    <lineage>
        <taxon>Bacteria</taxon>
        <taxon>Bacillati</taxon>
        <taxon>Actinomycetota</taxon>
        <taxon>Actinomycetes</taxon>
        <taxon>Micrococcales</taxon>
        <taxon>Microbacteriaceae</taxon>
        <taxon>Agromyces</taxon>
    </lineage>
</organism>
<dbReference type="Proteomes" id="UP000293289">
    <property type="component" value="Unassembled WGS sequence"/>
</dbReference>
<reference evidence="1 2" key="1">
    <citation type="submission" date="2019-02" db="EMBL/GenBank/DDBJ databases">
        <title>Genomic Encyclopedia of Type Strains, Phase IV (KMG-IV): sequencing the most valuable type-strain genomes for metagenomic binning, comparative biology and taxonomic classification.</title>
        <authorList>
            <person name="Goeker M."/>
        </authorList>
    </citation>
    <scope>NUCLEOTIDE SEQUENCE [LARGE SCALE GENOMIC DNA]</scope>
    <source>
        <strain evidence="1 2">DSM 43045</strain>
    </source>
</reference>
<sequence length="175" mass="19201">MSELTVRVDPETGRLVADLSHFLGRTKKGVVRDAVRAFAELHERTVRGGMAQSTDRVTAATDAVDRERLLAEAGGNLMALTLPQRVKVVRTDLIRILDGHGARNVRLVGRLARGEAAEAADLLVESDLIDGMDYASATHDTQRLLRTTVNLHDATRLRLFAPARLAEFEREAVPV</sequence>
<name>A0A4Q7MBF5_9MICO</name>
<evidence type="ECO:0000313" key="1">
    <source>
        <dbReference type="EMBL" id="RZS64603.1"/>
    </source>
</evidence>
<dbReference type="EMBL" id="SGWY01000003">
    <property type="protein sequence ID" value="RZS64603.1"/>
    <property type="molecule type" value="Genomic_DNA"/>
</dbReference>
<protein>
    <submittedName>
        <fullName evidence="1">Uncharacterized protein</fullName>
    </submittedName>
</protein>
<accession>A0A4Q7MBF5</accession>